<dbReference type="AlphaFoldDB" id="A0A4Y7JNY2"/>
<protein>
    <submittedName>
        <fullName evidence="1">Uncharacterized protein</fullName>
    </submittedName>
</protein>
<accession>A0A4Y7JNY2</accession>
<keyword evidence="2" id="KW-1185">Reference proteome</keyword>
<reference evidence="1 2" key="1">
    <citation type="journal article" date="2018" name="Science">
        <title>The opium poppy genome and morphinan production.</title>
        <authorList>
            <person name="Guo L."/>
            <person name="Winzer T."/>
            <person name="Yang X."/>
            <person name="Li Y."/>
            <person name="Ning Z."/>
            <person name="He Z."/>
            <person name="Teodor R."/>
            <person name="Lu Y."/>
            <person name="Bowser T.A."/>
            <person name="Graham I.A."/>
            <person name="Ye K."/>
        </authorList>
    </citation>
    <scope>NUCLEOTIDE SEQUENCE [LARGE SCALE GENOMIC DNA]</scope>
    <source>
        <strain evidence="2">cv. HN1</strain>
        <tissue evidence="1">Leaves</tissue>
    </source>
</reference>
<sequence>EWMWPDFSGSYAVKRGRIYNTLERLFFKSTTDFDENKGWGFVVLNEEEKKKKPRGSKIGLKATVRSWLRLQETGANCFCCG</sequence>
<evidence type="ECO:0000313" key="2">
    <source>
        <dbReference type="Proteomes" id="UP000316621"/>
    </source>
</evidence>
<dbReference type="Gramene" id="RZC61671">
    <property type="protein sequence ID" value="RZC61671"/>
    <property type="gene ID" value="C5167_023430"/>
</dbReference>
<name>A0A4Y7JNY2_PAPSO</name>
<organism evidence="1 2">
    <name type="scientific">Papaver somniferum</name>
    <name type="common">Opium poppy</name>
    <dbReference type="NCBI Taxonomy" id="3469"/>
    <lineage>
        <taxon>Eukaryota</taxon>
        <taxon>Viridiplantae</taxon>
        <taxon>Streptophyta</taxon>
        <taxon>Embryophyta</taxon>
        <taxon>Tracheophyta</taxon>
        <taxon>Spermatophyta</taxon>
        <taxon>Magnoliopsida</taxon>
        <taxon>Ranunculales</taxon>
        <taxon>Papaveraceae</taxon>
        <taxon>Papaveroideae</taxon>
        <taxon>Papaver</taxon>
    </lineage>
</organism>
<gene>
    <name evidence="1" type="ORF">C5167_023430</name>
</gene>
<proteinExistence type="predicted"/>
<dbReference type="EMBL" id="CM010719">
    <property type="protein sequence ID" value="RZC61671.1"/>
    <property type="molecule type" value="Genomic_DNA"/>
</dbReference>
<dbReference type="Proteomes" id="UP000316621">
    <property type="component" value="Chromosome 5"/>
</dbReference>
<evidence type="ECO:0000313" key="1">
    <source>
        <dbReference type="EMBL" id="RZC61671.1"/>
    </source>
</evidence>
<feature type="non-terminal residue" evidence="1">
    <location>
        <position position="1"/>
    </location>
</feature>